<sequence>MAGYERYSSNSRVSSANVTSAESLTSGHSKGKWCSGYMSVYPRLSSSGLLQKKACKILPISLEVVMDSASILGLFKVNFIFCGIKVVKLEPD</sequence>
<evidence type="ECO:0000313" key="3">
    <source>
        <dbReference type="Proteomes" id="UP000316621"/>
    </source>
</evidence>
<dbReference type="AlphaFoldDB" id="A0A4Y7J6H0"/>
<dbReference type="Proteomes" id="UP000316621">
    <property type="component" value="Chromosome 3"/>
</dbReference>
<evidence type="ECO:0000313" key="2">
    <source>
        <dbReference type="EMBL" id="RZC56046.1"/>
    </source>
</evidence>
<organism evidence="2 3">
    <name type="scientific">Papaver somniferum</name>
    <name type="common">Opium poppy</name>
    <dbReference type="NCBI Taxonomy" id="3469"/>
    <lineage>
        <taxon>Eukaryota</taxon>
        <taxon>Viridiplantae</taxon>
        <taxon>Streptophyta</taxon>
        <taxon>Embryophyta</taxon>
        <taxon>Tracheophyta</taxon>
        <taxon>Spermatophyta</taxon>
        <taxon>Magnoliopsida</taxon>
        <taxon>Ranunculales</taxon>
        <taxon>Papaveraceae</taxon>
        <taxon>Papaveroideae</taxon>
        <taxon>Papaver</taxon>
    </lineage>
</organism>
<dbReference type="Gramene" id="RZC56046">
    <property type="protein sequence ID" value="RZC56046"/>
    <property type="gene ID" value="C5167_014904"/>
</dbReference>
<name>A0A4Y7J6H0_PAPSO</name>
<gene>
    <name evidence="2" type="ORF">C5167_014904</name>
</gene>
<dbReference type="EMBL" id="CM010717">
    <property type="protein sequence ID" value="RZC56046.1"/>
    <property type="molecule type" value="Genomic_DNA"/>
</dbReference>
<proteinExistence type="predicted"/>
<keyword evidence="3" id="KW-1185">Reference proteome</keyword>
<protein>
    <submittedName>
        <fullName evidence="2">Uncharacterized protein</fullName>
    </submittedName>
</protein>
<reference evidence="2 3" key="1">
    <citation type="journal article" date="2018" name="Science">
        <title>The opium poppy genome and morphinan production.</title>
        <authorList>
            <person name="Guo L."/>
            <person name="Winzer T."/>
            <person name="Yang X."/>
            <person name="Li Y."/>
            <person name="Ning Z."/>
            <person name="He Z."/>
            <person name="Teodor R."/>
            <person name="Lu Y."/>
            <person name="Bowser T.A."/>
            <person name="Graham I.A."/>
            <person name="Ye K."/>
        </authorList>
    </citation>
    <scope>NUCLEOTIDE SEQUENCE [LARGE SCALE GENOMIC DNA]</scope>
    <source>
        <strain evidence="3">cv. HN1</strain>
        <tissue evidence="2">Leaves</tissue>
    </source>
</reference>
<feature type="region of interest" description="Disordered" evidence="1">
    <location>
        <begin position="1"/>
        <end position="32"/>
    </location>
</feature>
<accession>A0A4Y7J6H0</accession>
<feature type="compositionally biased region" description="Polar residues" evidence="1">
    <location>
        <begin position="7"/>
        <end position="28"/>
    </location>
</feature>
<evidence type="ECO:0000256" key="1">
    <source>
        <dbReference type="SAM" id="MobiDB-lite"/>
    </source>
</evidence>